<proteinExistence type="predicted"/>
<reference evidence="1 2" key="1">
    <citation type="submission" date="2020-05" db="EMBL/GenBank/DDBJ databases">
        <title>Hymenobacter terrestris sp. nov. and Hymenobacter lapidiphilus sp. nov., isolated from regoliths in Antarctica.</title>
        <authorList>
            <person name="Sedlacek I."/>
            <person name="Pantucek R."/>
            <person name="Zeman M."/>
            <person name="Holochova P."/>
            <person name="Kralova S."/>
            <person name="Stankova E."/>
            <person name="Sedo O."/>
            <person name="Micenkova L."/>
            <person name="Svec P."/>
            <person name="Gupta V."/>
            <person name="Sood U."/>
            <person name="Korpole U.S."/>
            <person name="Lal R."/>
        </authorList>
    </citation>
    <scope>NUCLEOTIDE SEQUENCE [LARGE SCALE GENOMIC DNA]</scope>
    <source>
        <strain evidence="1 2">P5342</strain>
    </source>
</reference>
<protein>
    <submittedName>
        <fullName evidence="1">Uncharacterized protein</fullName>
    </submittedName>
</protein>
<name>A0A7Y7U3I0_9BACT</name>
<keyword evidence="2" id="KW-1185">Reference proteome</keyword>
<dbReference type="AlphaFoldDB" id="A0A7Y7U3I0"/>
<comment type="caution">
    <text evidence="1">The sequence shown here is derived from an EMBL/GenBank/DDBJ whole genome shotgun (WGS) entry which is preliminary data.</text>
</comment>
<dbReference type="RefSeq" id="WP_176906391.1">
    <property type="nucleotide sequence ID" value="NZ_JABKAU010000001.1"/>
</dbReference>
<gene>
    <name evidence="1" type="ORF">HW554_00515</name>
</gene>
<sequence>MATPYEFVANQLLTHFPGASVEPDCEIAVGHRPDFVARTYYSERKEEGVDYNSISLAYPGGYPFYYPLLLVQPGHQPLRIRIAAGDDSIDKFTRPDSEIREYLAHYGYWRIEEHVDSETEDLWVLMLRSGTATPQYLVLPTPKLKQLLNQAPNPEKFSLFIAKAGFCFAAQPLSTANRLALLKDPSSLNTQEYAELNMTPFFNNWQQIASR</sequence>
<dbReference type="EMBL" id="JABKAU010000001">
    <property type="protein sequence ID" value="NVO29671.1"/>
    <property type="molecule type" value="Genomic_DNA"/>
</dbReference>
<evidence type="ECO:0000313" key="1">
    <source>
        <dbReference type="EMBL" id="NVO29671.1"/>
    </source>
</evidence>
<evidence type="ECO:0000313" key="2">
    <source>
        <dbReference type="Proteomes" id="UP000565521"/>
    </source>
</evidence>
<organism evidence="1 2">
    <name type="scientific">Hymenobacter lapidiphilus</name>
    <dbReference type="NCBI Taxonomy" id="2608003"/>
    <lineage>
        <taxon>Bacteria</taxon>
        <taxon>Pseudomonadati</taxon>
        <taxon>Bacteroidota</taxon>
        <taxon>Cytophagia</taxon>
        <taxon>Cytophagales</taxon>
        <taxon>Hymenobacteraceae</taxon>
        <taxon>Hymenobacter</taxon>
    </lineage>
</organism>
<dbReference type="Proteomes" id="UP000565521">
    <property type="component" value="Unassembled WGS sequence"/>
</dbReference>
<accession>A0A7Y7U3I0</accession>